<feature type="domain" description="Inositol polyphosphate-related phosphatase" evidence="1">
    <location>
        <begin position="42"/>
        <end position="343"/>
    </location>
</feature>
<dbReference type="PANTHER" id="PTHR11200">
    <property type="entry name" value="INOSITOL 5-PHOSPHATASE"/>
    <property type="match status" value="1"/>
</dbReference>
<dbReference type="Pfam" id="PF21310">
    <property type="entry name" value="OCRL-like_ASH"/>
    <property type="match status" value="1"/>
</dbReference>
<dbReference type="PANTHER" id="PTHR11200:SF300">
    <property type="entry name" value="TYPE II INOSITOL 1,4,5-TRISPHOSPHATE 5-PHOSPHATASE"/>
    <property type="match status" value="1"/>
</dbReference>
<organism evidence="2">
    <name type="scientific">Henneguya salminicola</name>
    <name type="common">Myxosporean</name>
    <dbReference type="NCBI Taxonomy" id="69463"/>
    <lineage>
        <taxon>Eukaryota</taxon>
        <taxon>Metazoa</taxon>
        <taxon>Cnidaria</taxon>
        <taxon>Myxozoa</taxon>
        <taxon>Myxosporea</taxon>
        <taxon>Bivalvulida</taxon>
        <taxon>Platysporina</taxon>
        <taxon>Myxobolidae</taxon>
        <taxon>Henneguya</taxon>
    </lineage>
</organism>
<evidence type="ECO:0000313" key="2">
    <source>
        <dbReference type="EMBL" id="NDJ92176.1"/>
    </source>
</evidence>
<dbReference type="Gene3D" id="2.60.40.10">
    <property type="entry name" value="Immunoglobulins"/>
    <property type="match status" value="1"/>
</dbReference>
<dbReference type="InterPro" id="IPR000300">
    <property type="entry name" value="IPPc"/>
</dbReference>
<accession>A0A6G3ME01</accession>
<name>A0A6G3ME01_HENSL</name>
<dbReference type="AlphaFoldDB" id="A0A6G3ME01"/>
<reference evidence="2" key="1">
    <citation type="submission" date="2018-11" db="EMBL/GenBank/DDBJ databases">
        <title>Henneguya salminicola genome and transcriptome.</title>
        <authorList>
            <person name="Yahalomi D."/>
            <person name="Atkinson S.D."/>
            <person name="Neuhof M."/>
            <person name="Chang E.S."/>
            <person name="Philippe H."/>
            <person name="Cartwright P."/>
            <person name="Bartholomew J.L."/>
            <person name="Huchon D."/>
        </authorList>
    </citation>
    <scope>NUCLEOTIDE SEQUENCE</scope>
    <source>
        <strain evidence="2">Hz1</strain>
        <tissue evidence="2">Whole</tissue>
    </source>
</reference>
<dbReference type="GO" id="GO:0046856">
    <property type="term" value="P:phosphatidylinositol dephosphorylation"/>
    <property type="evidence" value="ECO:0007669"/>
    <property type="project" value="InterPro"/>
</dbReference>
<dbReference type="SUPFAM" id="SSF56219">
    <property type="entry name" value="DNase I-like"/>
    <property type="match status" value="1"/>
</dbReference>
<dbReference type="SMART" id="SM00128">
    <property type="entry name" value="IPPc"/>
    <property type="match status" value="1"/>
</dbReference>
<protein>
    <submittedName>
        <fullName evidence="2">Inositol polyphosphate 5-phosphatase OCRL-1 (Trinotate prediction)</fullName>
    </submittedName>
</protein>
<dbReference type="InterPro" id="IPR013783">
    <property type="entry name" value="Ig-like_fold"/>
</dbReference>
<dbReference type="InterPro" id="IPR046985">
    <property type="entry name" value="IP5"/>
</dbReference>
<sequence>MAAEDAKYRCIYEHNRFHKDVMIDKITTDFLNEREEKFLYLQDLNIFVMTWNIACANLIDDLKESLEKVMKEPPDIICLGFQEVDMSVTSIVLGDNVDRNLFEFDVYNILPDFLNYYILQSKHIGGLSMIVFAKNCLKPQIINIISKSIPLGPIYMANKGAVSISILTRKNSFCFVCAHLPAHGKNVSARNEAYAIIMSKMQFKHSEVKDLTILDHDIIYWFGDLNYRIDSESVPTNFSSITKDDITVFIQQDQLLNCRLNSTAFHPFTEPPINFRPTYKFFIHKGDLEYNANRPPAWCDRILYRTKTEEMLKLIEYNSIEQPCVSDHLPVYGIFKNVLYFYDNKIYCELLNEAYSHASKVMAQRQPKVELSSQDLDFGHIHFYREKTLFVDVKNTGTVNVLILLTHNKFYSQDATKWITFKNSLTTLKIGESTKLLFSVFIDDLVNLSLSPIEPFLETVILLKLSEGRQYFVLLILFL</sequence>
<dbReference type="InterPro" id="IPR048869">
    <property type="entry name" value="OCRL-1_2_ASH"/>
</dbReference>
<dbReference type="Gene3D" id="3.60.10.10">
    <property type="entry name" value="Endonuclease/exonuclease/phosphatase"/>
    <property type="match status" value="1"/>
</dbReference>
<dbReference type="Pfam" id="PF22669">
    <property type="entry name" value="Exo_endo_phos2"/>
    <property type="match status" value="1"/>
</dbReference>
<dbReference type="EMBL" id="GHBP01000181">
    <property type="protein sequence ID" value="NDJ92176.1"/>
    <property type="molecule type" value="Transcribed_RNA"/>
</dbReference>
<evidence type="ECO:0000259" key="1">
    <source>
        <dbReference type="SMART" id="SM00128"/>
    </source>
</evidence>
<dbReference type="GO" id="GO:0004439">
    <property type="term" value="F:phosphatidylinositol-4,5-bisphosphate 5-phosphatase activity"/>
    <property type="evidence" value="ECO:0007669"/>
    <property type="project" value="TreeGrafter"/>
</dbReference>
<proteinExistence type="predicted"/>
<dbReference type="InterPro" id="IPR036691">
    <property type="entry name" value="Endo/exonu/phosph_ase_sf"/>
</dbReference>